<reference evidence="2" key="1">
    <citation type="submission" date="2020-10" db="EMBL/GenBank/DDBJ databases">
        <authorList>
            <person name="Gilroy R."/>
        </authorList>
    </citation>
    <scope>NUCLEOTIDE SEQUENCE</scope>
    <source>
        <strain evidence="2">4920</strain>
    </source>
</reference>
<feature type="transmembrane region" description="Helical" evidence="1">
    <location>
        <begin position="56"/>
        <end position="78"/>
    </location>
</feature>
<dbReference type="CDD" id="cd21809">
    <property type="entry name" value="ABC-2_lan_permease-like"/>
    <property type="match status" value="1"/>
</dbReference>
<feature type="transmembrane region" description="Helical" evidence="1">
    <location>
        <begin position="99"/>
        <end position="123"/>
    </location>
</feature>
<reference evidence="2" key="2">
    <citation type="journal article" date="2021" name="PeerJ">
        <title>Extensive microbial diversity within the chicken gut microbiome revealed by metagenomics and culture.</title>
        <authorList>
            <person name="Gilroy R."/>
            <person name="Ravi A."/>
            <person name="Getino M."/>
            <person name="Pursley I."/>
            <person name="Horton D.L."/>
            <person name="Alikhan N.F."/>
            <person name="Baker D."/>
            <person name="Gharbi K."/>
            <person name="Hall N."/>
            <person name="Watson M."/>
            <person name="Adriaenssens E.M."/>
            <person name="Foster-Nyarko E."/>
            <person name="Jarju S."/>
            <person name="Secka A."/>
            <person name="Antonio M."/>
            <person name="Oren A."/>
            <person name="Chaudhuri R.R."/>
            <person name="La Ragione R."/>
            <person name="Hildebrand F."/>
            <person name="Pallen M.J."/>
        </authorList>
    </citation>
    <scope>NUCLEOTIDE SEQUENCE</scope>
    <source>
        <strain evidence="2">4920</strain>
    </source>
</reference>
<dbReference type="Proteomes" id="UP000886743">
    <property type="component" value="Unassembled WGS sequence"/>
</dbReference>
<feature type="transmembrane region" description="Helical" evidence="1">
    <location>
        <begin position="212"/>
        <end position="236"/>
    </location>
</feature>
<feature type="transmembrane region" description="Helical" evidence="1">
    <location>
        <begin position="138"/>
        <end position="159"/>
    </location>
</feature>
<dbReference type="AlphaFoldDB" id="A0A9D1NG37"/>
<evidence type="ECO:0000313" key="3">
    <source>
        <dbReference type="Proteomes" id="UP000886743"/>
    </source>
</evidence>
<keyword evidence="1" id="KW-0472">Membrane</keyword>
<proteinExistence type="predicted"/>
<dbReference type="EMBL" id="DVOF01000003">
    <property type="protein sequence ID" value="HIV01957.1"/>
    <property type="molecule type" value="Genomic_DNA"/>
</dbReference>
<feature type="transmembrane region" description="Helical" evidence="1">
    <location>
        <begin position="166"/>
        <end position="192"/>
    </location>
</feature>
<evidence type="ECO:0000313" key="2">
    <source>
        <dbReference type="EMBL" id="HIV01957.1"/>
    </source>
</evidence>
<accession>A0A9D1NG37</accession>
<keyword evidence="1" id="KW-1133">Transmembrane helix</keyword>
<name>A0A9D1NG37_9FIRM</name>
<comment type="caution">
    <text evidence="2">The sequence shown here is derived from an EMBL/GenBank/DDBJ whole genome shotgun (WGS) entry which is preliminary data.</text>
</comment>
<keyword evidence="1" id="KW-0812">Transmembrane</keyword>
<organism evidence="2 3">
    <name type="scientific">Candidatus Aphodoplasma excrementigallinarum</name>
    <dbReference type="NCBI Taxonomy" id="2840673"/>
    <lineage>
        <taxon>Bacteria</taxon>
        <taxon>Bacillati</taxon>
        <taxon>Bacillota</taxon>
        <taxon>Clostridia</taxon>
        <taxon>Eubacteriales</taxon>
        <taxon>Candidatus Aphodoplasma</taxon>
    </lineage>
</organism>
<sequence>MLLKMVRADAMKLRRSPVWLAFLFLPIIPALLGTLNYNNNLGLLTEEWYSLWTQHTLFTCYFFLPIMLGIYCSYLMRLEHSNHNWNKLLTMPVPTWQIFVSKLFSASLMIVLSELWIGALFILSGKLVGLNSPLPPELISWLACGTLGGIVMAAAQLFISLIIRSFALPVGIALAGGLSGLVALAKGFGHIYPYSLMAYGMRANAPQTLLDSGYMSFVIVCLIFIALFVVLGSLWLTKRDVK</sequence>
<protein>
    <submittedName>
        <fullName evidence="2">ABC transporter permease</fullName>
    </submittedName>
</protein>
<evidence type="ECO:0000256" key="1">
    <source>
        <dbReference type="SAM" id="Phobius"/>
    </source>
</evidence>
<gene>
    <name evidence="2" type="ORF">IAC74_00175</name>
</gene>
<dbReference type="Pfam" id="PF12730">
    <property type="entry name" value="ABC2_membrane_4"/>
    <property type="match status" value="1"/>
</dbReference>